<sequence>MLIRPLVARGFWSLSRYRLRSEALPATGSAILIGAPHTSNWDFVVMLAIAWSHGVSPNWLGKRSLFTFPFGAIMRALGGIPVDRANPAGLVDDVVRRVRASERIFLVVTPEGTRGRGTHWKSGFYRIARAAGLPLVLGFVDSTTRTAGFGPTIHLTGDVTADMDRVRAFYADKRGIRPGDFTPPMLREEQTG</sequence>
<keyword evidence="1" id="KW-0808">Transferase</keyword>
<dbReference type="Pfam" id="PF01553">
    <property type="entry name" value="Acyltransferase"/>
    <property type="match status" value="1"/>
</dbReference>
<dbReference type="SMART" id="SM00563">
    <property type="entry name" value="PlsC"/>
    <property type="match status" value="1"/>
</dbReference>
<dbReference type="SUPFAM" id="SSF69593">
    <property type="entry name" value="Glycerol-3-phosphate (1)-acyltransferase"/>
    <property type="match status" value="1"/>
</dbReference>
<organism evidence="4 5">
    <name type="scientific">Ammonicoccus fulvus</name>
    <dbReference type="NCBI Taxonomy" id="3138240"/>
    <lineage>
        <taxon>Bacteria</taxon>
        <taxon>Bacillati</taxon>
        <taxon>Actinomycetota</taxon>
        <taxon>Actinomycetes</taxon>
        <taxon>Propionibacteriales</taxon>
        <taxon>Propionibacteriaceae</taxon>
        <taxon>Ammonicoccus</taxon>
    </lineage>
</organism>
<evidence type="ECO:0000256" key="1">
    <source>
        <dbReference type="ARBA" id="ARBA00022679"/>
    </source>
</evidence>
<evidence type="ECO:0000313" key="4">
    <source>
        <dbReference type="EMBL" id="XAN08492.1"/>
    </source>
</evidence>
<dbReference type="GO" id="GO:0016746">
    <property type="term" value="F:acyltransferase activity"/>
    <property type="evidence" value="ECO:0007669"/>
    <property type="project" value="UniProtKB-KW"/>
</dbReference>
<accession>A0ABZ3FUJ8</accession>
<proteinExistence type="predicted"/>
<evidence type="ECO:0000259" key="3">
    <source>
        <dbReference type="SMART" id="SM00563"/>
    </source>
</evidence>
<dbReference type="PANTHER" id="PTHR10434">
    <property type="entry name" value="1-ACYL-SN-GLYCEROL-3-PHOSPHATE ACYLTRANSFERASE"/>
    <property type="match status" value="1"/>
</dbReference>
<evidence type="ECO:0000313" key="5">
    <source>
        <dbReference type="Proteomes" id="UP001442841"/>
    </source>
</evidence>
<reference evidence="4 5" key="1">
    <citation type="submission" date="2024-04" db="EMBL/GenBank/DDBJ databases">
        <title>Isolation of an actinomycete strain from pig manure.</title>
        <authorList>
            <person name="Gong T."/>
            <person name="Yu Z."/>
            <person name="An M."/>
            <person name="Wei C."/>
            <person name="Yang W."/>
            <person name="Liu L."/>
        </authorList>
    </citation>
    <scope>NUCLEOTIDE SEQUENCE [LARGE SCALE GENOMIC DNA]</scope>
    <source>
        <strain evidence="4 5">ZF39</strain>
    </source>
</reference>
<gene>
    <name evidence="4" type="ORF">AADG42_14675</name>
</gene>
<protein>
    <submittedName>
        <fullName evidence="4">1-acyl-sn-glycerol-3-phosphate acyltransferase</fullName>
    </submittedName>
</protein>
<feature type="domain" description="Phospholipid/glycerol acyltransferase" evidence="3">
    <location>
        <begin position="31"/>
        <end position="140"/>
    </location>
</feature>
<name>A0ABZ3FUJ8_9ACTN</name>
<keyword evidence="5" id="KW-1185">Reference proteome</keyword>
<keyword evidence="2 4" id="KW-0012">Acyltransferase</keyword>
<dbReference type="InterPro" id="IPR002123">
    <property type="entry name" value="Plipid/glycerol_acylTrfase"/>
</dbReference>
<dbReference type="PANTHER" id="PTHR10434:SF9">
    <property type="entry name" value="PHOSPHOLIPID_GLYCEROL ACYLTRANSFERASE DOMAIN-CONTAINING PROTEIN"/>
    <property type="match status" value="1"/>
</dbReference>
<dbReference type="Proteomes" id="UP001442841">
    <property type="component" value="Chromosome"/>
</dbReference>
<dbReference type="EMBL" id="CP154795">
    <property type="protein sequence ID" value="XAN08492.1"/>
    <property type="molecule type" value="Genomic_DNA"/>
</dbReference>
<evidence type="ECO:0000256" key="2">
    <source>
        <dbReference type="ARBA" id="ARBA00023315"/>
    </source>
</evidence>
<dbReference type="RefSeq" id="WP_425309950.1">
    <property type="nucleotide sequence ID" value="NZ_CP154795.1"/>
</dbReference>